<dbReference type="InterPro" id="IPR010920">
    <property type="entry name" value="LSM_dom_sf"/>
</dbReference>
<dbReference type="InterPro" id="IPR006685">
    <property type="entry name" value="MscS_channel_2nd"/>
</dbReference>
<evidence type="ECO:0000256" key="7">
    <source>
        <dbReference type="SAM" id="Phobius"/>
    </source>
</evidence>
<dbReference type="InterPro" id="IPR023408">
    <property type="entry name" value="MscS_beta-dom_sf"/>
</dbReference>
<feature type="transmembrane region" description="Helical" evidence="7">
    <location>
        <begin position="89"/>
        <end position="111"/>
    </location>
</feature>
<keyword evidence="4 7" id="KW-0812">Transmembrane</keyword>
<dbReference type="GO" id="GO:0008381">
    <property type="term" value="F:mechanosensitive monoatomic ion channel activity"/>
    <property type="evidence" value="ECO:0007669"/>
    <property type="project" value="InterPro"/>
</dbReference>
<reference evidence="10 11" key="1">
    <citation type="submission" date="2019-01" db="EMBL/GenBank/DDBJ databases">
        <title>Complete genome sequencing of Aequorivita sp. H23M31.</title>
        <authorList>
            <person name="Bae J.-W."/>
        </authorList>
    </citation>
    <scope>NUCLEOTIDE SEQUENCE [LARGE SCALE GENOMIC DNA]</scope>
    <source>
        <strain evidence="10 11">H23M31</strain>
    </source>
</reference>
<evidence type="ECO:0000256" key="5">
    <source>
        <dbReference type="ARBA" id="ARBA00022989"/>
    </source>
</evidence>
<dbReference type="SUPFAM" id="SSF82689">
    <property type="entry name" value="Mechanosensitive channel protein MscS (YggB), C-terminal domain"/>
    <property type="match status" value="1"/>
</dbReference>
<feature type="domain" description="Mechanosensitive ion channel MscS C-terminal" evidence="9">
    <location>
        <begin position="255"/>
        <end position="346"/>
    </location>
</feature>
<dbReference type="InterPro" id="IPR049278">
    <property type="entry name" value="MS_channel_C"/>
</dbReference>
<proteinExistence type="inferred from homology"/>
<organism evidence="10 11">
    <name type="scientific">Aequorivita ciconiae</name>
    <dbReference type="NCBI Taxonomy" id="2494375"/>
    <lineage>
        <taxon>Bacteria</taxon>
        <taxon>Pseudomonadati</taxon>
        <taxon>Bacteroidota</taxon>
        <taxon>Flavobacteriia</taxon>
        <taxon>Flavobacteriales</taxon>
        <taxon>Flavobacteriaceae</taxon>
        <taxon>Aequorivita</taxon>
    </lineage>
</organism>
<evidence type="ECO:0000256" key="3">
    <source>
        <dbReference type="ARBA" id="ARBA00022475"/>
    </source>
</evidence>
<dbReference type="EMBL" id="CP034951">
    <property type="protein sequence ID" value="QAA82019.1"/>
    <property type="molecule type" value="Genomic_DNA"/>
</dbReference>
<evidence type="ECO:0000259" key="8">
    <source>
        <dbReference type="Pfam" id="PF00924"/>
    </source>
</evidence>
<evidence type="ECO:0000313" key="11">
    <source>
        <dbReference type="Proteomes" id="UP000285517"/>
    </source>
</evidence>
<comment type="similarity">
    <text evidence="2">Belongs to the MscS (TC 1.A.23) family.</text>
</comment>
<keyword evidence="5 7" id="KW-1133">Transmembrane helix</keyword>
<evidence type="ECO:0000256" key="1">
    <source>
        <dbReference type="ARBA" id="ARBA00004651"/>
    </source>
</evidence>
<feature type="transmembrane region" description="Helical" evidence="7">
    <location>
        <begin position="166"/>
        <end position="192"/>
    </location>
</feature>
<keyword evidence="11" id="KW-1185">Reference proteome</keyword>
<comment type="subcellular location">
    <subcellularLocation>
        <location evidence="1">Cell membrane</location>
        <topology evidence="1">Multi-pass membrane protein</topology>
    </subcellularLocation>
</comment>
<dbReference type="OrthoDB" id="9809206at2"/>
<dbReference type="PANTHER" id="PTHR30221:SF1">
    <property type="entry name" value="SMALL-CONDUCTANCE MECHANOSENSITIVE CHANNEL"/>
    <property type="match status" value="1"/>
</dbReference>
<keyword evidence="3" id="KW-1003">Cell membrane</keyword>
<evidence type="ECO:0000313" key="10">
    <source>
        <dbReference type="EMBL" id="QAA82019.1"/>
    </source>
</evidence>
<dbReference type="Gene3D" id="1.10.287.1260">
    <property type="match status" value="1"/>
</dbReference>
<feature type="transmembrane region" description="Helical" evidence="7">
    <location>
        <begin position="58"/>
        <end position="77"/>
    </location>
</feature>
<name>A0A410G448_9FLAO</name>
<dbReference type="GO" id="GO:0005886">
    <property type="term" value="C:plasma membrane"/>
    <property type="evidence" value="ECO:0007669"/>
    <property type="project" value="UniProtKB-SubCell"/>
</dbReference>
<dbReference type="InterPro" id="IPR011066">
    <property type="entry name" value="MscS_channel_C_sf"/>
</dbReference>
<feature type="transmembrane region" description="Helical" evidence="7">
    <location>
        <begin position="12"/>
        <end position="29"/>
    </location>
</feature>
<dbReference type="Proteomes" id="UP000285517">
    <property type="component" value="Chromosome"/>
</dbReference>
<evidence type="ECO:0000256" key="4">
    <source>
        <dbReference type="ARBA" id="ARBA00022692"/>
    </source>
</evidence>
<feature type="domain" description="Mechanosensitive ion channel MscS" evidence="8">
    <location>
        <begin position="180"/>
        <end position="245"/>
    </location>
</feature>
<dbReference type="Pfam" id="PF21082">
    <property type="entry name" value="MS_channel_3rd"/>
    <property type="match status" value="1"/>
</dbReference>
<accession>A0A410G448</accession>
<dbReference type="AlphaFoldDB" id="A0A410G448"/>
<dbReference type="InterPro" id="IPR045275">
    <property type="entry name" value="MscS_archaea/bacteria_type"/>
</dbReference>
<evidence type="ECO:0000256" key="6">
    <source>
        <dbReference type="ARBA" id="ARBA00023136"/>
    </source>
</evidence>
<gene>
    <name evidence="10" type="ORF">EI546_09915</name>
</gene>
<keyword evidence="6 7" id="KW-0472">Membrane</keyword>
<protein>
    <submittedName>
        <fullName evidence="10">Mechanosensitive ion channel family protein</fullName>
    </submittedName>
</protein>
<feature type="transmembrane region" description="Helical" evidence="7">
    <location>
        <begin position="131"/>
        <end position="154"/>
    </location>
</feature>
<evidence type="ECO:0000256" key="2">
    <source>
        <dbReference type="ARBA" id="ARBA00008017"/>
    </source>
</evidence>
<dbReference type="Pfam" id="PF00924">
    <property type="entry name" value="MS_channel_2nd"/>
    <property type="match status" value="1"/>
</dbReference>
<dbReference type="KEGG" id="aev:EI546_09915"/>
<dbReference type="SUPFAM" id="SSF50182">
    <property type="entry name" value="Sm-like ribonucleoproteins"/>
    <property type="match status" value="1"/>
</dbReference>
<dbReference type="Gene3D" id="3.30.70.100">
    <property type="match status" value="1"/>
</dbReference>
<evidence type="ECO:0000259" key="9">
    <source>
        <dbReference type="Pfam" id="PF21082"/>
    </source>
</evidence>
<dbReference type="PANTHER" id="PTHR30221">
    <property type="entry name" value="SMALL-CONDUCTANCE MECHANOSENSITIVE CHANNEL"/>
    <property type="match status" value="1"/>
</dbReference>
<dbReference type="Gene3D" id="2.30.30.60">
    <property type="match status" value="1"/>
</dbReference>
<sequence length="364" mass="41660">MIAFFETYQMEFLYAFLVVIGVLFLRFITNQSYKWLITREKNQYSGVKPISILLVKRIFNIIWIVLGVMAISSLFFQDIYVRLQDNFRVIIYMGVVAILTIILASSSNIWFRKKVEHKVLAGEDSTVFKFLRYIVVVGMYIIGIMFMLMAFPSFKGIAQTALGGAGVLALIVGVASQEALANIVGGFFIISFKPFRIGDVIKLSDDMMGTVVDITLRHTVLRDFGNKMIVIPNAIINKEKLTNYNLRDLKICERIEIGISYDSDIDLAKRIMREECEKHPLNFDNRSTTDILDGKPIVRVALISLNESSVTIRAWVWARNYSNSFDMKCDLLESIKKRFDAEGIEIPFPYRTVVFKENKEQPTS</sequence>